<proteinExistence type="predicted"/>
<accession>A0A9D3X8N4</accession>
<sequence length="209" mass="22419">MRQGPRLGFPKAPWSPWSTHCKGMQSARLSHLGCWNQGAHCPTELLGGQRQVPHCGSGFPGSPAPCQGCCAFGGAQLPAGSARNGLSRDNSADVSHICCFSFLIPPCVETFLGNQLTPARARVQGESRELWGRLLPTLLPIHPDSFPHASDRTSSRCKASSWPQTGLRLQRVARVTCLGEGRHVGQTGPCLGPRVGCVWDVFEPRSKGA</sequence>
<protein>
    <submittedName>
        <fullName evidence="1">Uncharacterized protein</fullName>
    </submittedName>
</protein>
<evidence type="ECO:0000313" key="1">
    <source>
        <dbReference type="EMBL" id="KAH1174947.1"/>
    </source>
</evidence>
<dbReference type="EMBL" id="JAHDVG010000478">
    <property type="protein sequence ID" value="KAH1174947.1"/>
    <property type="molecule type" value="Genomic_DNA"/>
</dbReference>
<evidence type="ECO:0000313" key="2">
    <source>
        <dbReference type="Proteomes" id="UP000827986"/>
    </source>
</evidence>
<comment type="caution">
    <text evidence="1">The sequence shown here is derived from an EMBL/GenBank/DDBJ whole genome shotgun (WGS) entry which is preliminary data.</text>
</comment>
<dbReference type="Proteomes" id="UP000827986">
    <property type="component" value="Unassembled WGS sequence"/>
</dbReference>
<gene>
    <name evidence="1" type="ORF">KIL84_021361</name>
</gene>
<name>A0A9D3X8N4_9SAUR</name>
<dbReference type="AlphaFoldDB" id="A0A9D3X8N4"/>
<reference evidence="1" key="1">
    <citation type="submission" date="2021-09" db="EMBL/GenBank/DDBJ databases">
        <title>The genome of Mauremys mutica provides insights into the evolution of semi-aquatic lifestyle.</title>
        <authorList>
            <person name="Gong S."/>
            <person name="Gao Y."/>
        </authorList>
    </citation>
    <scope>NUCLEOTIDE SEQUENCE</scope>
    <source>
        <strain evidence="1">MM-2020</strain>
        <tissue evidence="1">Muscle</tissue>
    </source>
</reference>
<organism evidence="1 2">
    <name type="scientific">Mauremys mutica</name>
    <name type="common">yellowpond turtle</name>
    <dbReference type="NCBI Taxonomy" id="74926"/>
    <lineage>
        <taxon>Eukaryota</taxon>
        <taxon>Metazoa</taxon>
        <taxon>Chordata</taxon>
        <taxon>Craniata</taxon>
        <taxon>Vertebrata</taxon>
        <taxon>Euteleostomi</taxon>
        <taxon>Archelosauria</taxon>
        <taxon>Testudinata</taxon>
        <taxon>Testudines</taxon>
        <taxon>Cryptodira</taxon>
        <taxon>Durocryptodira</taxon>
        <taxon>Testudinoidea</taxon>
        <taxon>Geoemydidae</taxon>
        <taxon>Geoemydinae</taxon>
        <taxon>Mauremys</taxon>
    </lineage>
</organism>
<keyword evidence="2" id="KW-1185">Reference proteome</keyword>